<accession>A0A059F405</accession>
<evidence type="ECO:0000313" key="1">
    <source>
        <dbReference type="EMBL" id="KCZ81681.1"/>
    </source>
</evidence>
<proteinExistence type="predicted"/>
<name>A0A059F405_9MICR</name>
<dbReference type="Proteomes" id="UP000030655">
    <property type="component" value="Unassembled WGS sequence"/>
</dbReference>
<reference evidence="1 2" key="2">
    <citation type="submission" date="2014-03" db="EMBL/GenBank/DDBJ databases">
        <title>The Genome Sequence of Anncaliia algerae insect isolate PRA339.</title>
        <authorList>
            <consortium name="The Broad Institute Genome Sequencing Platform"/>
            <consortium name="The Broad Institute Genome Sequencing Center for Infectious Disease"/>
            <person name="Cuomo C."/>
            <person name="Becnel J."/>
            <person name="Sanscrainte N."/>
            <person name="Walker B."/>
            <person name="Young S.K."/>
            <person name="Zeng Q."/>
            <person name="Gargeya S."/>
            <person name="Fitzgerald M."/>
            <person name="Haas B."/>
            <person name="Abouelleil A."/>
            <person name="Alvarado L."/>
            <person name="Arachchi H.M."/>
            <person name="Berlin A.M."/>
            <person name="Chapman S.B."/>
            <person name="Dewar J."/>
            <person name="Goldberg J."/>
            <person name="Griggs A."/>
            <person name="Gujja S."/>
            <person name="Hansen M."/>
            <person name="Howarth C."/>
            <person name="Imamovic A."/>
            <person name="Larimer J."/>
            <person name="McCowan C."/>
            <person name="Murphy C."/>
            <person name="Neiman D."/>
            <person name="Pearson M."/>
            <person name="Priest M."/>
            <person name="Roberts A."/>
            <person name="Saif S."/>
            <person name="Shea T."/>
            <person name="Sisk P."/>
            <person name="Sykes S."/>
            <person name="Wortman J."/>
            <person name="Nusbaum C."/>
            <person name="Birren B."/>
        </authorList>
    </citation>
    <scope>NUCLEOTIDE SEQUENCE [LARGE SCALE GENOMIC DNA]</scope>
    <source>
        <strain evidence="1 2">PRA339</strain>
    </source>
</reference>
<dbReference type="VEuPathDB" id="MicrosporidiaDB:H312_00859"/>
<evidence type="ECO:0000313" key="2">
    <source>
        <dbReference type="Proteomes" id="UP000030655"/>
    </source>
</evidence>
<dbReference type="HOGENOM" id="CLU_1805703_0_0_1"/>
<dbReference type="AlphaFoldDB" id="A0A059F405"/>
<sequence>MENKENKVTNDFLNNENPFIFSTDNNTPNPKIEVIQALQPIFIPYALNQDELKLNFRRFLDANMDNLISDIINEYCYKNQLPQLTEQALIDCNNFTNEDLMDAIIKIKSLKLWNKQQQLREKVHDGLINSMKENQKAKAYSTKIPNEEDDLITVNEIIKKCERQKEKENKKTN</sequence>
<protein>
    <submittedName>
        <fullName evidence="1">Uncharacterized protein</fullName>
    </submittedName>
</protein>
<organism evidence="1 2">
    <name type="scientific">Anncaliia algerae PRA339</name>
    <dbReference type="NCBI Taxonomy" id="1288291"/>
    <lineage>
        <taxon>Eukaryota</taxon>
        <taxon>Fungi</taxon>
        <taxon>Fungi incertae sedis</taxon>
        <taxon>Microsporidia</taxon>
        <taxon>Tubulinosematoidea</taxon>
        <taxon>Tubulinosematidae</taxon>
        <taxon>Anncaliia</taxon>
    </lineage>
</organism>
<reference evidence="2" key="1">
    <citation type="submission" date="2013-02" db="EMBL/GenBank/DDBJ databases">
        <authorList>
            <consortium name="The Broad Institute Genome Sequencing Platform"/>
            <person name="Cuomo C."/>
            <person name="Becnel J."/>
            <person name="Sanscrainte N."/>
            <person name="Walker B."/>
            <person name="Young S.K."/>
            <person name="Zeng Q."/>
            <person name="Gargeya S."/>
            <person name="Fitzgerald M."/>
            <person name="Haas B."/>
            <person name="Abouelleil A."/>
            <person name="Alvarado L."/>
            <person name="Arachchi H.M."/>
            <person name="Berlin A.M."/>
            <person name="Chapman S.B."/>
            <person name="Dewar J."/>
            <person name="Goldberg J."/>
            <person name="Griggs A."/>
            <person name="Gujja S."/>
            <person name="Hansen M."/>
            <person name="Howarth C."/>
            <person name="Imamovic A."/>
            <person name="Larimer J."/>
            <person name="McCowan C."/>
            <person name="Murphy C."/>
            <person name="Neiman D."/>
            <person name="Pearson M."/>
            <person name="Priest M."/>
            <person name="Roberts A."/>
            <person name="Saif S."/>
            <person name="Shea T."/>
            <person name="Sisk P."/>
            <person name="Sykes S."/>
            <person name="Wortman J."/>
            <person name="Nusbaum C."/>
            <person name="Birren B."/>
        </authorList>
    </citation>
    <scope>NUCLEOTIDE SEQUENCE [LARGE SCALE GENOMIC DNA]</scope>
    <source>
        <strain evidence="2">PRA339</strain>
    </source>
</reference>
<dbReference type="OrthoDB" id="2186996at2759"/>
<gene>
    <name evidence="1" type="ORF">H312_00859</name>
</gene>
<keyword evidence="2" id="KW-1185">Reference proteome</keyword>
<dbReference type="EMBL" id="KK365138">
    <property type="protein sequence ID" value="KCZ81681.1"/>
    <property type="molecule type" value="Genomic_DNA"/>
</dbReference>